<dbReference type="GO" id="GO:0019509">
    <property type="term" value="P:L-methionine salvage from methylthioadenosine"/>
    <property type="evidence" value="ECO:0007669"/>
    <property type="project" value="UniProtKB-UniRule"/>
</dbReference>
<feature type="site" description="Transition state stabilizer" evidence="2">
    <location>
        <position position="163"/>
    </location>
</feature>
<dbReference type="HAMAP" id="MF_01678">
    <property type="entry name" value="Salvage_MtnA"/>
    <property type="match status" value="1"/>
</dbReference>
<comment type="caution">
    <text evidence="3">The sequence shown here is derived from an EMBL/GenBank/DDBJ whole genome shotgun (WGS) entry which is preliminary data.</text>
</comment>
<protein>
    <recommendedName>
        <fullName evidence="2">Methylthioribose-1-phosphate isomerase</fullName>
        <shortName evidence="2">M1Pi</shortName>
        <shortName evidence="2">MTR-1-P isomerase</shortName>
        <ecNumber evidence="2">5.3.1.23</ecNumber>
    </recommendedName>
    <alternativeName>
        <fullName evidence="2">S-methyl-5-thioribose-1-phosphate isomerase</fullName>
    </alternativeName>
</protein>
<evidence type="ECO:0000313" key="3">
    <source>
        <dbReference type="EMBL" id="PCI80962.1"/>
    </source>
</evidence>
<dbReference type="InterPro" id="IPR000649">
    <property type="entry name" value="IF-2B-related"/>
</dbReference>
<dbReference type="InterPro" id="IPR011559">
    <property type="entry name" value="Initiation_fac_2B_a/b/d"/>
</dbReference>
<accession>A0A2A4XE78</accession>
<feature type="binding site" evidence="2">
    <location>
        <begin position="53"/>
        <end position="55"/>
    </location>
    <ligand>
        <name>substrate</name>
    </ligand>
</feature>
<organism evidence="3 4">
    <name type="scientific">SAR86 cluster bacterium</name>
    <dbReference type="NCBI Taxonomy" id="2030880"/>
    <lineage>
        <taxon>Bacteria</taxon>
        <taxon>Pseudomonadati</taxon>
        <taxon>Pseudomonadota</taxon>
        <taxon>Gammaproteobacteria</taxon>
        <taxon>SAR86 cluster</taxon>
    </lineage>
</organism>
<keyword evidence="1 2" id="KW-0413">Isomerase</keyword>
<evidence type="ECO:0000256" key="1">
    <source>
        <dbReference type="ARBA" id="ARBA00023235"/>
    </source>
</evidence>
<dbReference type="InterPro" id="IPR005251">
    <property type="entry name" value="IF-M1Pi"/>
</dbReference>
<reference evidence="4" key="1">
    <citation type="submission" date="2017-08" db="EMBL/GenBank/DDBJ databases">
        <title>A dynamic microbial community with high functional redundancy inhabits the cold, oxic subseafloor aquifer.</title>
        <authorList>
            <person name="Tully B.J."/>
            <person name="Wheat C.G."/>
            <person name="Glazer B.T."/>
            <person name="Huber J.A."/>
        </authorList>
    </citation>
    <scope>NUCLEOTIDE SEQUENCE [LARGE SCALE GENOMIC DNA]</scope>
</reference>
<dbReference type="UniPathway" id="UPA00904">
    <property type="reaction ID" value="UER00874"/>
</dbReference>
<dbReference type="InterPro" id="IPR037171">
    <property type="entry name" value="NagB/RpiA_transferase-like"/>
</dbReference>
<dbReference type="FunFam" id="1.20.120.420:FF:000003">
    <property type="entry name" value="Methylthioribose-1-phosphate isomerase"/>
    <property type="match status" value="1"/>
</dbReference>
<dbReference type="Gene3D" id="1.20.120.420">
    <property type="entry name" value="translation initiation factor eif-2b, domain 1"/>
    <property type="match status" value="1"/>
</dbReference>
<comment type="function">
    <text evidence="2">Catalyzes the interconversion of methylthioribose-1-phosphate (MTR-1-P) into methylthioribulose-1-phosphate (MTRu-1-P).</text>
</comment>
<feature type="active site" description="Proton donor" evidence="2">
    <location>
        <position position="243"/>
    </location>
</feature>
<dbReference type="Gene3D" id="3.40.50.10470">
    <property type="entry name" value="Translation initiation factor eif-2b, domain 2"/>
    <property type="match status" value="1"/>
</dbReference>
<dbReference type="NCBIfam" id="NF004326">
    <property type="entry name" value="PRK05720.1"/>
    <property type="match status" value="1"/>
</dbReference>
<evidence type="ECO:0000313" key="4">
    <source>
        <dbReference type="Proteomes" id="UP000218767"/>
    </source>
</evidence>
<gene>
    <name evidence="2 3" type="primary">mtnA</name>
    <name evidence="3" type="ORF">COB20_02385</name>
</gene>
<comment type="catalytic activity">
    <reaction evidence="2">
        <text>5-(methylsulfanyl)-alpha-D-ribose 1-phosphate = 5-(methylsulfanyl)-D-ribulose 1-phosphate</text>
        <dbReference type="Rhea" id="RHEA:19989"/>
        <dbReference type="ChEBI" id="CHEBI:58533"/>
        <dbReference type="ChEBI" id="CHEBI:58548"/>
        <dbReference type="EC" id="5.3.1.23"/>
    </reaction>
</comment>
<name>A0A2A4XE78_9GAMM</name>
<feature type="binding site" evidence="2">
    <location>
        <position position="202"/>
    </location>
    <ligand>
        <name>substrate</name>
    </ligand>
</feature>
<comment type="similarity">
    <text evidence="2">Belongs to the EIF-2B alpha/beta/delta subunits family. MtnA subfamily.</text>
</comment>
<dbReference type="GO" id="GO:0046523">
    <property type="term" value="F:S-methyl-5-thioribose-1-phosphate isomerase activity"/>
    <property type="evidence" value="ECO:0007669"/>
    <property type="project" value="UniProtKB-UniRule"/>
</dbReference>
<dbReference type="EC" id="5.3.1.23" evidence="2"/>
<dbReference type="NCBIfam" id="TIGR00512">
    <property type="entry name" value="salvage_mtnA"/>
    <property type="match status" value="1"/>
</dbReference>
<dbReference type="SUPFAM" id="SSF100950">
    <property type="entry name" value="NagB/RpiA/CoA transferase-like"/>
    <property type="match status" value="1"/>
</dbReference>
<dbReference type="InterPro" id="IPR042529">
    <property type="entry name" value="IF_2B-like_C"/>
</dbReference>
<dbReference type="NCBIfam" id="TIGR00524">
    <property type="entry name" value="eIF-2B_rel"/>
    <property type="match status" value="1"/>
</dbReference>
<dbReference type="Pfam" id="PF01008">
    <property type="entry name" value="IF-2B"/>
    <property type="match status" value="1"/>
</dbReference>
<feature type="binding site" evidence="2">
    <location>
        <position position="88"/>
    </location>
    <ligand>
        <name>substrate</name>
    </ligand>
</feature>
<feature type="binding site" evidence="2">
    <location>
        <begin position="253"/>
        <end position="254"/>
    </location>
    <ligand>
        <name>substrate</name>
    </ligand>
</feature>
<comment type="pathway">
    <text evidence="2">Amino-acid biosynthesis; L-methionine biosynthesis via salvage pathway; L-methionine from S-methyl-5-thio-alpha-D-ribose 1-phosphate: step 1/6.</text>
</comment>
<keyword evidence="2" id="KW-0028">Amino-acid biosynthesis</keyword>
<dbReference type="PANTHER" id="PTHR43475">
    <property type="entry name" value="METHYLTHIORIBOSE-1-PHOSPHATE ISOMERASE"/>
    <property type="match status" value="1"/>
</dbReference>
<dbReference type="Proteomes" id="UP000218767">
    <property type="component" value="Unassembled WGS sequence"/>
</dbReference>
<dbReference type="InterPro" id="IPR027363">
    <property type="entry name" value="M1Pi_N"/>
</dbReference>
<dbReference type="PANTHER" id="PTHR43475:SF1">
    <property type="entry name" value="METHYLTHIORIBOSE-1-PHOSPHATE ISOMERASE"/>
    <property type="match status" value="1"/>
</dbReference>
<dbReference type="AlphaFoldDB" id="A0A2A4XE78"/>
<evidence type="ECO:0000256" key="2">
    <source>
        <dbReference type="HAMAP-Rule" id="MF_01678"/>
    </source>
</evidence>
<sequence length="360" mass="39041">MNVNGQHFQSIWFDESDNSVNIIDQTRLPHRFEIVTLSTLQDACHAIEAMQVRGAPLIGVTAVYGVYLALLEDPNQLAVALDRIAATRPTAVNLQWALDRMNAALRNTLVDKRVEVALQQARAMEAEDSAICADIGTQGAKLLQEIWDAKSDQSGPLNVLTHCNAGALAAVDWGTALSVIYKTAEAGVPLHVWVDETRPRNQGASLTCWELGQQEIAHTLIVDNAGGHLMQQGLVDCCVVGSDRTTITGDVCNKVGTYLKALAAFDNDVPFFVALPVSSIDFTLTDGIREIPIEERAAEEVSHLSGIDENGLLSKIRLCPEGAAVSNFGFDVTPARLVTKIITEKGVFDAEQSQLQRLRS</sequence>
<dbReference type="EMBL" id="NVUL01000007">
    <property type="protein sequence ID" value="PCI80962.1"/>
    <property type="molecule type" value="Genomic_DNA"/>
</dbReference>
<keyword evidence="2" id="KW-0486">Methionine biosynthesis</keyword>
<proteinExistence type="inferred from homology"/>